<dbReference type="Gene3D" id="3.40.50.12780">
    <property type="entry name" value="N-terminal domain of ligase-like"/>
    <property type="match status" value="1"/>
</dbReference>
<dbReference type="NCBIfam" id="NF004837">
    <property type="entry name" value="PRK06187.1"/>
    <property type="match status" value="1"/>
</dbReference>
<name>A0ABV9Q494_9BACL</name>
<dbReference type="SUPFAM" id="SSF56801">
    <property type="entry name" value="Acetyl-CoA synthetase-like"/>
    <property type="match status" value="1"/>
</dbReference>
<dbReference type="CDD" id="cd17631">
    <property type="entry name" value="FACL_FadD13-like"/>
    <property type="match status" value="1"/>
</dbReference>
<keyword evidence="2 5" id="KW-0436">Ligase</keyword>
<dbReference type="Pfam" id="PF00501">
    <property type="entry name" value="AMP-binding"/>
    <property type="match status" value="1"/>
</dbReference>
<evidence type="ECO:0000256" key="1">
    <source>
        <dbReference type="ARBA" id="ARBA00006432"/>
    </source>
</evidence>
<feature type="domain" description="AMP-dependent synthetase/ligase" evidence="3">
    <location>
        <begin position="10"/>
        <end position="361"/>
    </location>
</feature>
<proteinExistence type="inferred from homology"/>
<dbReference type="Pfam" id="PF13193">
    <property type="entry name" value="AMP-binding_C"/>
    <property type="match status" value="1"/>
</dbReference>
<dbReference type="PROSITE" id="PS00455">
    <property type="entry name" value="AMP_BINDING"/>
    <property type="match status" value="1"/>
</dbReference>
<evidence type="ECO:0000256" key="2">
    <source>
        <dbReference type="ARBA" id="ARBA00022598"/>
    </source>
</evidence>
<dbReference type="PANTHER" id="PTHR43201:SF5">
    <property type="entry name" value="MEDIUM-CHAIN ACYL-COA LIGASE ACSF2, MITOCHONDRIAL"/>
    <property type="match status" value="1"/>
</dbReference>
<dbReference type="Proteomes" id="UP001596002">
    <property type="component" value="Unassembled WGS sequence"/>
</dbReference>
<dbReference type="PANTHER" id="PTHR43201">
    <property type="entry name" value="ACYL-COA SYNTHETASE"/>
    <property type="match status" value="1"/>
</dbReference>
<dbReference type="GO" id="GO:0016874">
    <property type="term" value="F:ligase activity"/>
    <property type="evidence" value="ECO:0007669"/>
    <property type="project" value="UniProtKB-KW"/>
</dbReference>
<dbReference type="InterPro" id="IPR020845">
    <property type="entry name" value="AMP-binding_CS"/>
</dbReference>
<evidence type="ECO:0000313" key="5">
    <source>
        <dbReference type="EMBL" id="MFC4769084.1"/>
    </source>
</evidence>
<evidence type="ECO:0000259" key="4">
    <source>
        <dbReference type="Pfam" id="PF13193"/>
    </source>
</evidence>
<dbReference type="RefSeq" id="WP_380027202.1">
    <property type="nucleotide sequence ID" value="NZ_JBHSHC010000116.1"/>
</dbReference>
<dbReference type="EMBL" id="JBHSHC010000116">
    <property type="protein sequence ID" value="MFC4769084.1"/>
    <property type="molecule type" value="Genomic_DNA"/>
</dbReference>
<evidence type="ECO:0000259" key="3">
    <source>
        <dbReference type="Pfam" id="PF00501"/>
    </source>
</evidence>
<feature type="domain" description="AMP-binding enzyme C-terminal" evidence="4">
    <location>
        <begin position="411"/>
        <end position="486"/>
    </location>
</feature>
<dbReference type="Gene3D" id="3.30.300.30">
    <property type="match status" value="1"/>
</dbReference>
<protein>
    <submittedName>
        <fullName evidence="5">Long-chain fatty acid--CoA ligase</fullName>
    </submittedName>
</protein>
<comment type="similarity">
    <text evidence="1">Belongs to the ATP-dependent AMP-binding enzyme family.</text>
</comment>
<organism evidence="5 6">
    <name type="scientific">Effusibacillus consociatus</name>
    <dbReference type="NCBI Taxonomy" id="1117041"/>
    <lineage>
        <taxon>Bacteria</taxon>
        <taxon>Bacillati</taxon>
        <taxon>Bacillota</taxon>
        <taxon>Bacilli</taxon>
        <taxon>Bacillales</taxon>
        <taxon>Alicyclobacillaceae</taxon>
        <taxon>Effusibacillus</taxon>
    </lineage>
</organism>
<evidence type="ECO:0000313" key="6">
    <source>
        <dbReference type="Proteomes" id="UP001596002"/>
    </source>
</evidence>
<reference evidence="6" key="1">
    <citation type="journal article" date="2019" name="Int. J. Syst. Evol. Microbiol.">
        <title>The Global Catalogue of Microorganisms (GCM) 10K type strain sequencing project: providing services to taxonomists for standard genome sequencing and annotation.</title>
        <authorList>
            <consortium name="The Broad Institute Genomics Platform"/>
            <consortium name="The Broad Institute Genome Sequencing Center for Infectious Disease"/>
            <person name="Wu L."/>
            <person name="Ma J."/>
        </authorList>
    </citation>
    <scope>NUCLEOTIDE SEQUENCE [LARGE SCALE GENOMIC DNA]</scope>
    <source>
        <strain evidence="6">WYCCWR 12678</strain>
    </source>
</reference>
<dbReference type="InterPro" id="IPR045851">
    <property type="entry name" value="AMP-bd_C_sf"/>
</dbReference>
<sequence length="500" mass="55221">MHPVTDWLAVRARLTPSKIAVVEVSSGIRLTYEQFNERVNRLAGYLQRSGVSKGDRIALLSPNSIRYLELLFAAGKIGAMFVPLNGRFSIPELAYVVNDCKPRILVYTDSYQSAVSGLTSHTEIPILLNESGYQSVLTESTEINRFVPLEMEDPWAIIYTGGTTGYPKGVILSHRAITWNAINTMVSWGITENDVTPVYLPMFHTGGLNALTTPVLYAGGTVVIGKEFNASSIIRVVETERCTIALFVPTMYHMLIQAPEFAEAAFSSMHTFLSGGAPCPSSIYEAFRTKGLNFKEGYGLTEAGPNNFYIHPQDAKRKIGSVGVPMFHTDIRLVDSNGNDVSDEETGEIWIAGPHLFSGYWNKPQATVETLVGGWLRTGDLGRRDEEGYYYITGRKKEMIITGGENVYPLEVEHVLESHPDINEVAVVGLPDPKWGEVVTAVLVTVKHKRISGEELKTYCAGKLAGYKIPKLFLFVDELPKTSVGKIDKKRIIGQYSKIG</sequence>
<comment type="caution">
    <text evidence="5">The sequence shown here is derived from an EMBL/GenBank/DDBJ whole genome shotgun (WGS) entry which is preliminary data.</text>
</comment>
<keyword evidence="6" id="KW-1185">Reference proteome</keyword>
<dbReference type="InterPro" id="IPR042099">
    <property type="entry name" value="ANL_N_sf"/>
</dbReference>
<dbReference type="InterPro" id="IPR000873">
    <property type="entry name" value="AMP-dep_synth/lig_dom"/>
</dbReference>
<gene>
    <name evidence="5" type="ORF">ACFO8Q_17270</name>
</gene>
<dbReference type="InterPro" id="IPR025110">
    <property type="entry name" value="AMP-bd_C"/>
</dbReference>
<accession>A0ABV9Q494</accession>